<evidence type="ECO:0000256" key="2">
    <source>
        <dbReference type="ARBA" id="ARBA00005204"/>
    </source>
</evidence>
<gene>
    <name evidence="9 10" type="primary">hisE</name>
    <name evidence="10" type="ORF">SAE02_23580</name>
</gene>
<keyword evidence="5 9" id="KW-0547">Nucleotide-binding</keyword>
<dbReference type="NCBIfam" id="TIGR03188">
    <property type="entry name" value="histidine_hisI"/>
    <property type="match status" value="1"/>
</dbReference>
<dbReference type="Pfam" id="PF01503">
    <property type="entry name" value="PRA-PH"/>
    <property type="match status" value="1"/>
</dbReference>
<keyword evidence="8 9" id="KW-0368">Histidine biosynthesis</keyword>
<dbReference type="HAMAP" id="MF_01020">
    <property type="entry name" value="HisE"/>
    <property type="match status" value="1"/>
</dbReference>
<evidence type="ECO:0000256" key="5">
    <source>
        <dbReference type="ARBA" id="ARBA00022741"/>
    </source>
</evidence>
<protein>
    <recommendedName>
        <fullName evidence="9">Phosphoribosyl-ATP pyrophosphatase</fullName>
        <shortName evidence="9">PRA-PH</shortName>
        <ecNumber evidence="9">3.6.1.31</ecNumber>
    </recommendedName>
</protein>
<dbReference type="CDD" id="cd11534">
    <property type="entry name" value="NTP-PPase_HisIE_like"/>
    <property type="match status" value="1"/>
</dbReference>
<dbReference type="GO" id="GO:0004636">
    <property type="term" value="F:phosphoribosyl-ATP diphosphatase activity"/>
    <property type="evidence" value="ECO:0007669"/>
    <property type="project" value="UniProtKB-UniRule"/>
</dbReference>
<keyword evidence="7 9" id="KW-0067">ATP-binding</keyword>
<evidence type="ECO:0000256" key="9">
    <source>
        <dbReference type="HAMAP-Rule" id="MF_01020"/>
    </source>
</evidence>
<evidence type="ECO:0000313" key="11">
    <source>
        <dbReference type="Proteomes" id="UP000321523"/>
    </source>
</evidence>
<dbReference type="OrthoDB" id="9814738at2"/>
<organism evidence="10 11">
    <name type="scientific">Skermanella aerolata</name>
    <dbReference type="NCBI Taxonomy" id="393310"/>
    <lineage>
        <taxon>Bacteria</taxon>
        <taxon>Pseudomonadati</taxon>
        <taxon>Pseudomonadota</taxon>
        <taxon>Alphaproteobacteria</taxon>
        <taxon>Rhodospirillales</taxon>
        <taxon>Azospirillaceae</taxon>
        <taxon>Skermanella</taxon>
    </lineage>
</organism>
<dbReference type="NCBIfam" id="NF001613">
    <property type="entry name" value="PRK00400.1-5"/>
    <property type="match status" value="1"/>
</dbReference>
<evidence type="ECO:0000256" key="3">
    <source>
        <dbReference type="ARBA" id="ARBA00009392"/>
    </source>
</evidence>
<dbReference type="SUPFAM" id="SSF101386">
    <property type="entry name" value="all-alpha NTP pyrophosphatases"/>
    <property type="match status" value="1"/>
</dbReference>
<dbReference type="PANTHER" id="PTHR42945">
    <property type="entry name" value="HISTIDINE BIOSYNTHESIS BIFUNCTIONAL PROTEIN"/>
    <property type="match status" value="1"/>
</dbReference>
<dbReference type="EC" id="3.6.1.31" evidence="9"/>
<keyword evidence="6 9" id="KW-0378">Hydrolase</keyword>
<dbReference type="GO" id="GO:0005737">
    <property type="term" value="C:cytoplasm"/>
    <property type="evidence" value="ECO:0007669"/>
    <property type="project" value="UniProtKB-SubCell"/>
</dbReference>
<comment type="catalytic activity">
    <reaction evidence="1 9">
        <text>1-(5-phospho-beta-D-ribosyl)-ATP + H2O = 1-(5-phospho-beta-D-ribosyl)-5'-AMP + diphosphate + H(+)</text>
        <dbReference type="Rhea" id="RHEA:22828"/>
        <dbReference type="ChEBI" id="CHEBI:15377"/>
        <dbReference type="ChEBI" id="CHEBI:15378"/>
        <dbReference type="ChEBI" id="CHEBI:33019"/>
        <dbReference type="ChEBI" id="CHEBI:59457"/>
        <dbReference type="ChEBI" id="CHEBI:73183"/>
        <dbReference type="EC" id="3.6.1.31"/>
    </reaction>
</comment>
<dbReference type="EMBL" id="BJYZ01000009">
    <property type="protein sequence ID" value="GEO38210.1"/>
    <property type="molecule type" value="Genomic_DNA"/>
</dbReference>
<comment type="pathway">
    <text evidence="2 9">Amino-acid biosynthesis; L-histidine biosynthesis; L-histidine from 5-phospho-alpha-D-ribose 1-diphosphate: step 2/9.</text>
</comment>
<reference evidence="10 11" key="1">
    <citation type="submission" date="2019-07" db="EMBL/GenBank/DDBJ databases">
        <title>Whole genome shotgun sequence of Skermanella aerolata NBRC 106429.</title>
        <authorList>
            <person name="Hosoyama A."/>
            <person name="Uohara A."/>
            <person name="Ohji S."/>
            <person name="Ichikawa N."/>
        </authorList>
    </citation>
    <scope>NUCLEOTIDE SEQUENCE [LARGE SCALE GENOMIC DNA]</scope>
    <source>
        <strain evidence="10 11">NBRC 106429</strain>
    </source>
</reference>
<dbReference type="GO" id="GO:0000105">
    <property type="term" value="P:L-histidine biosynthetic process"/>
    <property type="evidence" value="ECO:0007669"/>
    <property type="project" value="UniProtKB-UniRule"/>
</dbReference>
<dbReference type="Gene3D" id="1.10.287.1080">
    <property type="entry name" value="MazG-like"/>
    <property type="match status" value="1"/>
</dbReference>
<dbReference type="Proteomes" id="UP000321523">
    <property type="component" value="Unassembled WGS sequence"/>
</dbReference>
<evidence type="ECO:0000256" key="7">
    <source>
        <dbReference type="ARBA" id="ARBA00022840"/>
    </source>
</evidence>
<accession>A0A512DPZ3</accession>
<comment type="subcellular location">
    <subcellularLocation>
        <location evidence="9">Cytoplasm</location>
    </subcellularLocation>
</comment>
<keyword evidence="4 9" id="KW-0028">Amino-acid biosynthesis</keyword>
<name>A0A512DPZ3_9PROT</name>
<proteinExistence type="inferred from homology"/>
<keyword evidence="11" id="KW-1185">Reference proteome</keyword>
<dbReference type="UniPathway" id="UPA00031">
    <property type="reaction ID" value="UER00007"/>
</dbReference>
<keyword evidence="9" id="KW-0963">Cytoplasm</keyword>
<dbReference type="NCBIfam" id="NF001611">
    <property type="entry name" value="PRK00400.1-3"/>
    <property type="match status" value="1"/>
</dbReference>
<sequence length="117" mass="12700">MSGDDTADSTVLDRLYETVDSRRGQDPATSYTAKLFSRGTAKIAQKLGEEAVEAVIEAMRGDKRKLSEESADLLYHLMVLWADAGIKPAEVYAILAAREGISGIAEKEQRKHTSGGN</sequence>
<dbReference type="PANTHER" id="PTHR42945:SF1">
    <property type="entry name" value="HISTIDINE BIOSYNTHESIS BIFUNCTIONAL PROTEIN HIS7"/>
    <property type="match status" value="1"/>
</dbReference>
<evidence type="ECO:0000256" key="6">
    <source>
        <dbReference type="ARBA" id="ARBA00022801"/>
    </source>
</evidence>
<evidence type="ECO:0000313" key="10">
    <source>
        <dbReference type="EMBL" id="GEO38210.1"/>
    </source>
</evidence>
<dbReference type="InterPro" id="IPR021130">
    <property type="entry name" value="PRib-ATP_PPHydrolase-like"/>
</dbReference>
<evidence type="ECO:0000256" key="4">
    <source>
        <dbReference type="ARBA" id="ARBA00022605"/>
    </source>
</evidence>
<evidence type="ECO:0000256" key="1">
    <source>
        <dbReference type="ARBA" id="ARBA00001460"/>
    </source>
</evidence>
<comment type="similarity">
    <text evidence="3 9">Belongs to the PRA-PH family.</text>
</comment>
<comment type="caution">
    <text evidence="10">The sequence shown here is derived from an EMBL/GenBank/DDBJ whole genome shotgun (WGS) entry which is preliminary data.</text>
</comment>
<evidence type="ECO:0000256" key="8">
    <source>
        <dbReference type="ARBA" id="ARBA00023102"/>
    </source>
</evidence>
<dbReference type="InterPro" id="IPR008179">
    <property type="entry name" value="HisE"/>
</dbReference>
<dbReference type="RefSeq" id="WP_044428319.1">
    <property type="nucleotide sequence ID" value="NZ_BJYZ01000009.1"/>
</dbReference>
<dbReference type="AlphaFoldDB" id="A0A512DPZ3"/>
<dbReference type="GO" id="GO:0005524">
    <property type="term" value="F:ATP binding"/>
    <property type="evidence" value="ECO:0007669"/>
    <property type="project" value="UniProtKB-KW"/>
</dbReference>